<keyword evidence="3" id="KW-1185">Reference proteome</keyword>
<evidence type="ECO:0000256" key="1">
    <source>
        <dbReference type="SAM" id="MobiDB-lite"/>
    </source>
</evidence>
<dbReference type="PANTHER" id="PTHR34365:SF7">
    <property type="entry name" value="GLYCINE-RICH DOMAIN-CONTAINING PROTEIN 1"/>
    <property type="match status" value="1"/>
</dbReference>
<feature type="region of interest" description="Disordered" evidence="1">
    <location>
        <begin position="1"/>
        <end position="36"/>
    </location>
</feature>
<reference evidence="2" key="1">
    <citation type="submission" date="2016-03" db="EMBL/GenBank/DDBJ databases">
        <title>Draft genome sequence of Rosellinia necatrix.</title>
        <authorList>
            <person name="Kanematsu S."/>
        </authorList>
    </citation>
    <scope>NUCLEOTIDE SEQUENCE [LARGE SCALE GENOMIC DNA]</scope>
    <source>
        <strain evidence="2">W97</strain>
    </source>
</reference>
<protein>
    <submittedName>
        <fullName evidence="2">Putative alpha-ketoglutarate-dependent sulfonate</fullName>
    </submittedName>
</protein>
<dbReference type="OrthoDB" id="2684236at2759"/>
<accession>A0A1W2TBL7</accession>
<dbReference type="STRING" id="77044.A0A1W2TBL7"/>
<evidence type="ECO:0000313" key="2">
    <source>
        <dbReference type="EMBL" id="GAP85310.2"/>
    </source>
</evidence>
<gene>
    <name evidence="2" type="ORF">SAMD00023353_1002150</name>
</gene>
<dbReference type="PANTHER" id="PTHR34365">
    <property type="entry name" value="ENOLASE (DUF1399)"/>
    <property type="match status" value="1"/>
</dbReference>
<organism evidence="2">
    <name type="scientific">Rosellinia necatrix</name>
    <name type="common">White root-rot fungus</name>
    <dbReference type="NCBI Taxonomy" id="77044"/>
    <lineage>
        <taxon>Eukaryota</taxon>
        <taxon>Fungi</taxon>
        <taxon>Dikarya</taxon>
        <taxon>Ascomycota</taxon>
        <taxon>Pezizomycotina</taxon>
        <taxon>Sordariomycetes</taxon>
        <taxon>Xylariomycetidae</taxon>
        <taxon>Xylariales</taxon>
        <taxon>Xylariaceae</taxon>
        <taxon>Rosellinia</taxon>
    </lineage>
</organism>
<dbReference type="AlphaFoldDB" id="A0A1W2TBL7"/>
<dbReference type="InterPro" id="IPR009836">
    <property type="entry name" value="GRDP-like"/>
</dbReference>
<name>A0A1W2TBL7_ROSNE</name>
<dbReference type="EMBL" id="DF977455">
    <property type="protein sequence ID" value="GAP85310.2"/>
    <property type="molecule type" value="Genomic_DNA"/>
</dbReference>
<dbReference type="Proteomes" id="UP000054516">
    <property type="component" value="Unassembled WGS sequence"/>
</dbReference>
<feature type="compositionally biased region" description="Basic and acidic residues" evidence="1">
    <location>
        <begin position="1"/>
        <end position="15"/>
    </location>
</feature>
<evidence type="ECO:0000313" key="3">
    <source>
        <dbReference type="Proteomes" id="UP000054516"/>
    </source>
</evidence>
<feature type="compositionally biased region" description="Polar residues" evidence="1">
    <location>
        <begin position="16"/>
        <end position="31"/>
    </location>
</feature>
<sequence length="842" mass="93608">MGKLEKAAPEADTRSSTENAGPPSYNANPATDMSPEDIDQLNSAFSSLNVPLTAKEVTADTCLAHLKLLFAFQNLKGTIGYTDGLWQIYDSRVFPDAGAAGASSNAEKPDDETVKKLSLLREKRWALYVARAVSRYEAWWHSFPKDPLVENDMEGDTPKYTRFTESSPGVATTAWKSSVLPPLDVLMVWHAHMLNPRDYFEDCVRHGLRELWHHGMPWQLVNDAIDTSFNYNVSPNCVAAWEKATGKKWDNVDDPFVTNLPPCPGCQRQNSVPWSTSWDAKDSQDVNPQIDGQGYGDGSFEISCANCGKVLRRDYLEVFQFTTDLKNLLAHGHPMPGTILNYQTGMVEKIPGDPSLKDRFGRTFPNRLLRYHLRSRLYDPSPDSMNTIRDIIEKSLVDRNAIVDAERVTIKEMKKNYRLGREARIQIRKMMSRYWGNSSPFALELGGAVLRQGIFVEKMYKMDWLHSPAARETMTRLITKYERFATLMGKYPTQVAVPTLDVDLAWHTHQLSPASYYKWIYSKTRRFIDHDDKIEEGKLSTAFEWTSRVYQENYGEVYSECTCWYCESVRASHTSSIVERLPIFKGGKDKASDKFYTSGRAALCPPDNSAHISAHNSVRTVDNDSARSATHKRLHLLHKRRLEDNYEKARKRAKRKGRDLPPRDDYYYYYWGSPFLLYAPFVYPAYCVCPVYYDTTTIHAGSGAYGACAGGTCGGTVGAGACGGSTTGGCGASAGAGGHATGPVGEGDLEEMEAAAAAVEVVVAAAEAAEAAEDAAATAAMAATVDNDTNPFLVRRRRLLRGIATITKVITVHDSHTALRCLSLLGINSMTMMGSRSIIISG</sequence>
<dbReference type="OMA" id="YCEAIRA"/>
<dbReference type="Pfam" id="PF07173">
    <property type="entry name" value="GRDP-like"/>
    <property type="match status" value="2"/>
</dbReference>
<proteinExistence type="predicted"/>